<evidence type="ECO:0000259" key="3">
    <source>
        <dbReference type="Pfam" id="PF03981"/>
    </source>
</evidence>
<dbReference type="InterPro" id="IPR021150">
    <property type="entry name" value="Ubiq_cyt_c_chap"/>
</dbReference>
<proteinExistence type="inferred from homology"/>
<feature type="domain" description="Ubiquinol-cytochrome c chaperone" evidence="3">
    <location>
        <begin position="36"/>
        <end position="174"/>
    </location>
</feature>
<accession>A0ABV6D4Y2</accession>
<evidence type="ECO:0000256" key="2">
    <source>
        <dbReference type="ARBA" id="ARBA00006436"/>
    </source>
</evidence>
<evidence type="ECO:0000313" key="5">
    <source>
        <dbReference type="Proteomes" id="UP001589755"/>
    </source>
</evidence>
<dbReference type="EMBL" id="JBHLXD010000005">
    <property type="protein sequence ID" value="MFC0207703.1"/>
    <property type="molecule type" value="Genomic_DNA"/>
</dbReference>
<protein>
    <submittedName>
        <fullName evidence="4">Ubiquinol-cytochrome C chaperone family protein</fullName>
    </submittedName>
</protein>
<name>A0ABV6D4Y2_9HYPH</name>
<evidence type="ECO:0000313" key="4">
    <source>
        <dbReference type="EMBL" id="MFC0207703.1"/>
    </source>
</evidence>
<dbReference type="Proteomes" id="UP001589755">
    <property type="component" value="Unassembled WGS sequence"/>
</dbReference>
<comment type="similarity">
    <text evidence="2">Belongs to the UPF0174 family.</text>
</comment>
<organism evidence="4 5">
    <name type="scientific">Chelativorans intermedius</name>
    <dbReference type="NCBI Taxonomy" id="515947"/>
    <lineage>
        <taxon>Bacteria</taxon>
        <taxon>Pseudomonadati</taxon>
        <taxon>Pseudomonadota</taxon>
        <taxon>Alphaproteobacteria</taxon>
        <taxon>Hyphomicrobiales</taxon>
        <taxon>Phyllobacteriaceae</taxon>
        <taxon>Chelativorans</taxon>
    </lineage>
</organism>
<sequence>MFQWLSGARRRSRRLVLDTLYGEIVAAARRPPLYSDWQVPDTPLGRFEMMSLHLFLLLHRLRGREGALRDIAQELTDHFFLEVDHSLRELGVGDLGVPKRMKKLARMFYGRLAAYGAAVDAADAAALAEALRRNVAPQRERWEEARALAAYTLAAHAALADLADEDLLAGRLRFAPLPQEEGSEG</sequence>
<reference evidence="4 5" key="1">
    <citation type="submission" date="2024-09" db="EMBL/GenBank/DDBJ databases">
        <authorList>
            <person name="Sun Q."/>
            <person name="Mori K."/>
        </authorList>
    </citation>
    <scope>NUCLEOTIDE SEQUENCE [LARGE SCALE GENOMIC DNA]</scope>
    <source>
        <strain evidence="4 5">CCM 8543</strain>
    </source>
</reference>
<dbReference type="InterPro" id="IPR014569">
    <property type="entry name" value="Ubq_cyt-c_CBP3-rel"/>
</dbReference>
<comment type="caution">
    <text evidence="4">The sequence shown here is derived from an EMBL/GenBank/DDBJ whole genome shotgun (WGS) entry which is preliminary data.</text>
</comment>
<dbReference type="PANTHER" id="PTHR12184">
    <property type="entry name" value="UBIQUINOL-CYTOCHROME C REDUCTASE COMPLEX ASSEMBLY FACTOR 1 FAMILY MEMBER"/>
    <property type="match status" value="1"/>
</dbReference>
<comment type="similarity">
    <text evidence="1">Belongs to the CBP3 family.</text>
</comment>
<dbReference type="InterPro" id="IPR007129">
    <property type="entry name" value="Ubiqinol_cyt_c_chaperone_CPB3"/>
</dbReference>
<dbReference type="RefSeq" id="WP_261520918.1">
    <property type="nucleotide sequence ID" value="NZ_JAODNW010000014.1"/>
</dbReference>
<evidence type="ECO:0000256" key="1">
    <source>
        <dbReference type="ARBA" id="ARBA00006407"/>
    </source>
</evidence>
<gene>
    <name evidence="4" type="ORF">ACFFJ2_04725</name>
</gene>
<dbReference type="PANTHER" id="PTHR12184:SF1">
    <property type="entry name" value="UBIQUINOL-CYTOCHROME-C REDUCTASE COMPLEX ASSEMBLY FACTOR 1"/>
    <property type="match status" value="1"/>
</dbReference>
<dbReference type="PIRSF" id="PIRSF032079">
    <property type="entry name" value="UCP032079"/>
    <property type="match status" value="1"/>
</dbReference>
<dbReference type="Pfam" id="PF03981">
    <property type="entry name" value="Ubiq_cyt_C_chap"/>
    <property type="match status" value="1"/>
</dbReference>
<keyword evidence="5" id="KW-1185">Reference proteome</keyword>